<evidence type="ECO:0000256" key="6">
    <source>
        <dbReference type="ARBA" id="ARBA00048615"/>
    </source>
</evidence>
<dbReference type="GO" id="GO:0008926">
    <property type="term" value="F:mannitol-1-phosphate 5-dehydrogenase activity"/>
    <property type="evidence" value="ECO:0007669"/>
    <property type="project" value="UniProtKB-UniRule"/>
</dbReference>
<dbReference type="PANTHER" id="PTHR30524">
    <property type="entry name" value="MANNITOL-1-PHOSPHATE 5-DEHYDROGENASE"/>
    <property type="match status" value="1"/>
</dbReference>
<dbReference type="AlphaFoldDB" id="A0A1I2SL22"/>
<comment type="similarity">
    <text evidence="1 7">Belongs to the mannitol dehydrogenase family.</text>
</comment>
<feature type="domain" description="Mannitol dehydrogenase C-terminal" evidence="9">
    <location>
        <begin position="204"/>
        <end position="376"/>
    </location>
</feature>
<organism evidence="10 11">
    <name type="scientific">Halobacillus alkaliphilus</name>
    <dbReference type="NCBI Taxonomy" id="396056"/>
    <lineage>
        <taxon>Bacteria</taxon>
        <taxon>Bacillati</taxon>
        <taxon>Bacillota</taxon>
        <taxon>Bacilli</taxon>
        <taxon>Bacillales</taxon>
        <taxon>Bacillaceae</taxon>
        <taxon>Halobacillus</taxon>
    </lineage>
</organism>
<gene>
    <name evidence="7" type="primary">mtlD</name>
    <name evidence="10" type="ORF">SAMN05216353_15222</name>
</gene>
<dbReference type="GO" id="GO:0005829">
    <property type="term" value="C:cytosol"/>
    <property type="evidence" value="ECO:0007669"/>
    <property type="project" value="TreeGrafter"/>
</dbReference>
<dbReference type="Gene3D" id="1.10.1040.10">
    <property type="entry name" value="N-(1-d-carboxylethyl)-l-norvaline Dehydrogenase, domain 2"/>
    <property type="match status" value="1"/>
</dbReference>
<dbReference type="Pfam" id="PF01232">
    <property type="entry name" value="Mannitol_dh"/>
    <property type="match status" value="1"/>
</dbReference>
<dbReference type="EC" id="1.1.1.17" evidence="2 7"/>
<protein>
    <recommendedName>
        <fullName evidence="3 7">Mannitol-1-phosphate 5-dehydrogenase</fullName>
        <ecNumber evidence="2 7">1.1.1.17</ecNumber>
    </recommendedName>
</protein>
<dbReference type="RefSeq" id="WP_089754345.1">
    <property type="nucleotide sequence ID" value="NZ_FOOG01000052.1"/>
</dbReference>
<dbReference type="InterPro" id="IPR023028">
    <property type="entry name" value="Mannitol_1_phos_5_DH"/>
</dbReference>
<feature type="domain" description="Mannitol dehydrogenase N-terminal" evidence="8">
    <location>
        <begin position="1"/>
        <end position="191"/>
    </location>
</feature>
<evidence type="ECO:0000256" key="4">
    <source>
        <dbReference type="ARBA" id="ARBA00023002"/>
    </source>
</evidence>
<dbReference type="InterPro" id="IPR008927">
    <property type="entry name" value="6-PGluconate_DH-like_C_sf"/>
</dbReference>
<dbReference type="Pfam" id="PF08125">
    <property type="entry name" value="Mannitol_dh_C"/>
    <property type="match status" value="1"/>
</dbReference>
<evidence type="ECO:0000259" key="8">
    <source>
        <dbReference type="Pfam" id="PF01232"/>
    </source>
</evidence>
<keyword evidence="11" id="KW-1185">Reference proteome</keyword>
<dbReference type="EMBL" id="FOOG01000052">
    <property type="protein sequence ID" value="SFG53233.1"/>
    <property type="molecule type" value="Genomic_DNA"/>
</dbReference>
<dbReference type="Gene3D" id="3.40.50.720">
    <property type="entry name" value="NAD(P)-binding Rossmann-like Domain"/>
    <property type="match status" value="1"/>
</dbReference>
<accession>A0A1I2SL22</accession>
<evidence type="ECO:0000313" key="10">
    <source>
        <dbReference type="EMBL" id="SFG53233.1"/>
    </source>
</evidence>
<name>A0A1I2SL22_9BACI</name>
<proteinExistence type="inferred from homology"/>
<dbReference type="SUPFAM" id="SSF48179">
    <property type="entry name" value="6-phosphogluconate dehydrogenase C-terminal domain-like"/>
    <property type="match status" value="1"/>
</dbReference>
<evidence type="ECO:0000256" key="5">
    <source>
        <dbReference type="ARBA" id="ARBA00023027"/>
    </source>
</evidence>
<evidence type="ECO:0000313" key="11">
    <source>
        <dbReference type="Proteomes" id="UP000198897"/>
    </source>
</evidence>
<dbReference type="PRINTS" id="PR00084">
    <property type="entry name" value="MTLDHDRGNASE"/>
</dbReference>
<dbReference type="InterPro" id="IPR013328">
    <property type="entry name" value="6PGD_dom2"/>
</dbReference>
<dbReference type="SUPFAM" id="SSF51735">
    <property type="entry name" value="NAD(P)-binding Rossmann-fold domains"/>
    <property type="match status" value="1"/>
</dbReference>
<dbReference type="InterPro" id="IPR013131">
    <property type="entry name" value="Mannitol_DH_N"/>
</dbReference>
<dbReference type="HAMAP" id="MF_00196">
    <property type="entry name" value="Mannitol_dehydrog"/>
    <property type="match status" value="1"/>
</dbReference>
<comment type="caution">
    <text evidence="7">Lacks conserved residue(s) required for the propagation of feature annotation.</text>
</comment>
<sequence length="387" mass="43353">MKALHFGAGNIGKGLIGYLLNKSGFDLCFVDVNAEAVHRMNSSNHYPLEILDEDHTVEIISPVRALHSRSHDQVVDAIVEADLITTSVGVGNLSKIAPVISEGLLKRIQLDKGNVDIIANENMIDASSKLKEEIHKNVSLSEMDAIGSHVGFPNSAIDRLSLSEERSEGEVTLVEPYYEWMIEKSGMLNADLPSITNATYVDELKPYIERKLYIVNLGHAATAYTAFLKGYDTIQNALMNPEIEKFLRETLKESAGYFTHTYNFDPEEMSEFIGQTIKRFKNANISDDILRVGRSPIRKLGFNERLVKPTRALFETGLPVDNLTTAVATAFLFDNPHDEESVTIQSYIREHGIEQAITHFTEIEDTTLKSKIKDNYMKLKENDSLKS</sequence>
<dbReference type="GO" id="GO:0019592">
    <property type="term" value="P:mannitol catabolic process"/>
    <property type="evidence" value="ECO:0007669"/>
    <property type="project" value="TreeGrafter"/>
</dbReference>
<dbReference type="NCBIfam" id="NF002652">
    <property type="entry name" value="PRK02318.2-5"/>
    <property type="match status" value="1"/>
</dbReference>
<comment type="catalytic activity">
    <reaction evidence="6 7">
        <text>D-mannitol 1-phosphate + NAD(+) = beta-D-fructose 6-phosphate + NADH + H(+)</text>
        <dbReference type="Rhea" id="RHEA:19661"/>
        <dbReference type="ChEBI" id="CHEBI:15378"/>
        <dbReference type="ChEBI" id="CHEBI:57540"/>
        <dbReference type="ChEBI" id="CHEBI:57634"/>
        <dbReference type="ChEBI" id="CHEBI:57945"/>
        <dbReference type="ChEBI" id="CHEBI:61381"/>
        <dbReference type="EC" id="1.1.1.17"/>
    </reaction>
</comment>
<evidence type="ECO:0000256" key="2">
    <source>
        <dbReference type="ARBA" id="ARBA00012939"/>
    </source>
</evidence>
<keyword evidence="4 7" id="KW-0560">Oxidoreductase</keyword>
<evidence type="ECO:0000259" key="9">
    <source>
        <dbReference type="Pfam" id="PF08125"/>
    </source>
</evidence>
<evidence type="ECO:0000256" key="1">
    <source>
        <dbReference type="ARBA" id="ARBA00006541"/>
    </source>
</evidence>
<reference evidence="11" key="1">
    <citation type="submission" date="2016-10" db="EMBL/GenBank/DDBJ databases">
        <authorList>
            <person name="Varghese N."/>
            <person name="Submissions S."/>
        </authorList>
    </citation>
    <scope>NUCLEOTIDE SEQUENCE [LARGE SCALE GENOMIC DNA]</scope>
    <source>
        <strain evidence="11">FP5</strain>
    </source>
</reference>
<keyword evidence="5 7" id="KW-0520">NAD</keyword>
<dbReference type="OrthoDB" id="271711at2"/>
<dbReference type="PANTHER" id="PTHR30524:SF0">
    <property type="entry name" value="ALTRONATE OXIDOREDUCTASE-RELATED"/>
    <property type="match status" value="1"/>
</dbReference>
<dbReference type="InterPro" id="IPR000669">
    <property type="entry name" value="Mannitol_DH"/>
</dbReference>
<evidence type="ECO:0000256" key="7">
    <source>
        <dbReference type="HAMAP-Rule" id="MF_00196"/>
    </source>
</evidence>
<dbReference type="InterPro" id="IPR036291">
    <property type="entry name" value="NAD(P)-bd_dom_sf"/>
</dbReference>
<dbReference type="InterPro" id="IPR013118">
    <property type="entry name" value="Mannitol_DH_C"/>
</dbReference>
<evidence type="ECO:0000256" key="3">
    <source>
        <dbReference type="ARBA" id="ARBA00016219"/>
    </source>
</evidence>
<dbReference type="Proteomes" id="UP000198897">
    <property type="component" value="Unassembled WGS sequence"/>
</dbReference>